<comment type="caution">
    <text evidence="2">The sequence shown here is derived from an EMBL/GenBank/DDBJ whole genome shotgun (WGS) entry which is preliminary data.</text>
</comment>
<dbReference type="PROSITE" id="PS51257">
    <property type="entry name" value="PROKAR_LIPOPROTEIN"/>
    <property type="match status" value="1"/>
</dbReference>
<proteinExistence type="predicted"/>
<gene>
    <name evidence="2" type="ORF">BE18_35120</name>
</gene>
<dbReference type="Gene3D" id="2.60.120.260">
    <property type="entry name" value="Galactose-binding domain-like"/>
    <property type="match status" value="1"/>
</dbReference>
<dbReference type="AlphaFoldDB" id="A0A150RUG1"/>
<dbReference type="InterPro" id="IPR006946">
    <property type="entry name" value="DGR2-like_dom"/>
</dbReference>
<name>A0A150RUG1_SORCE</name>
<feature type="domain" description="DUF642" evidence="1">
    <location>
        <begin position="75"/>
        <end position="224"/>
    </location>
</feature>
<sequence length="372" mass="38814">MHSKRVYWSSVLCISLTACTGVDSQPTDEEAVDEGALASVANLITNGSFELQYELTAGIYGAWPANADLWAPIGYYGATNSLPGWTVGGDGVDWHDSSSGPRGGEPSAVDGARTVDLNSAVGLNAGTISQTIASTPGAKYVMTFFYSAHPYGGCYPGPRPMLASAGSASLVVTPDPVSEGYSGGINVWHSASLPFTATSTSTTISFASLVGNTCAGPLVDKVVVEALPIINVDTTGCNPIAINNAIGQSFRVPAATSLDHFDIWIKPELYYTTAYNVEVYDSEGTGGVKIATSAPVSMGSQTGGAASTWYSFAFGKGVSLQANHAYTFKLVRLSQYSGAFSHCGNVYASGIEYWLGYSASSGNDMSFRLYGN</sequence>
<dbReference type="Proteomes" id="UP000075515">
    <property type="component" value="Unassembled WGS sequence"/>
</dbReference>
<evidence type="ECO:0000313" key="2">
    <source>
        <dbReference type="EMBL" id="KYF83867.1"/>
    </source>
</evidence>
<evidence type="ECO:0000313" key="3">
    <source>
        <dbReference type="Proteomes" id="UP000075515"/>
    </source>
</evidence>
<organism evidence="2 3">
    <name type="scientific">Sorangium cellulosum</name>
    <name type="common">Polyangium cellulosum</name>
    <dbReference type="NCBI Taxonomy" id="56"/>
    <lineage>
        <taxon>Bacteria</taxon>
        <taxon>Pseudomonadati</taxon>
        <taxon>Myxococcota</taxon>
        <taxon>Polyangia</taxon>
        <taxon>Polyangiales</taxon>
        <taxon>Polyangiaceae</taxon>
        <taxon>Sorangium</taxon>
    </lineage>
</organism>
<reference evidence="2 3" key="1">
    <citation type="submission" date="2014-02" db="EMBL/GenBank/DDBJ databases">
        <title>The small core and large imbalanced accessory genome model reveals a collaborative survival strategy of Sorangium cellulosum strains in nature.</title>
        <authorList>
            <person name="Han K."/>
            <person name="Peng R."/>
            <person name="Blom J."/>
            <person name="Li Y.-Z."/>
        </authorList>
    </citation>
    <scope>NUCLEOTIDE SEQUENCE [LARGE SCALE GENOMIC DNA]</scope>
    <source>
        <strain evidence="2 3">So0149</strain>
    </source>
</reference>
<dbReference type="EMBL" id="JEMC01003057">
    <property type="protein sequence ID" value="KYF83867.1"/>
    <property type="molecule type" value="Genomic_DNA"/>
</dbReference>
<evidence type="ECO:0000259" key="1">
    <source>
        <dbReference type="Pfam" id="PF04862"/>
    </source>
</evidence>
<accession>A0A150RUG1</accession>
<protein>
    <recommendedName>
        <fullName evidence="1">DUF642 domain-containing protein</fullName>
    </recommendedName>
</protein>
<dbReference type="Pfam" id="PF04862">
    <property type="entry name" value="DUF642"/>
    <property type="match status" value="1"/>
</dbReference>